<sequence length="335" mass="36899">MKKYLSALGAFVLTSITACTQKPHESITIETSRSDGSVLFLGIDSEDRDQIWIDLNANDTKDEGEELITFYNGTTTNAEVGKENEKVLGEYVVATQKITIHGPVTTFVCTSAGITEIDLSKALSLRTLVCQYNQIKNLDLSANTRLDTLDCEGNWLSDIDLTPIHGLTFLNISYNKFKNLDLTHNTKLLTLQCSETDLTELDLSKNNALTTLTVTGNELTRLDLGHNPALKKLICMREKIQSLDLRANKTLNYLRCDGCPLTSLALSPEAPISYLFIPDNTLGQEALNKLFGLLSDNPGILCIEGNPGANTADRTIIISKGWAELTKEEFAFSEL</sequence>
<dbReference type="GO" id="GO:0035591">
    <property type="term" value="F:signaling adaptor activity"/>
    <property type="evidence" value="ECO:0007669"/>
    <property type="project" value="TreeGrafter"/>
</dbReference>
<dbReference type="Proteomes" id="UP000030125">
    <property type="component" value="Unassembled WGS sequence"/>
</dbReference>
<gene>
    <name evidence="3" type="ORF">HQ35_01175</name>
</gene>
<dbReference type="PROSITE" id="PS51257">
    <property type="entry name" value="PROKAR_LIPOPROTEIN"/>
    <property type="match status" value="1"/>
</dbReference>
<dbReference type="Gene3D" id="3.80.10.10">
    <property type="entry name" value="Ribonuclease Inhibitor"/>
    <property type="match status" value="1"/>
</dbReference>
<dbReference type="AlphaFoldDB" id="A0A0A2EZL2"/>
<organism evidence="3 4">
    <name type="scientific">Porphyromonas cangingivalis</name>
    <dbReference type="NCBI Taxonomy" id="36874"/>
    <lineage>
        <taxon>Bacteria</taxon>
        <taxon>Pseudomonadati</taxon>
        <taxon>Bacteroidota</taxon>
        <taxon>Bacteroidia</taxon>
        <taxon>Bacteroidales</taxon>
        <taxon>Porphyromonadaceae</taxon>
        <taxon>Porphyromonas</taxon>
    </lineage>
</organism>
<dbReference type="PANTHER" id="PTHR47566:SF1">
    <property type="entry name" value="PROTEIN NUD1"/>
    <property type="match status" value="1"/>
</dbReference>
<evidence type="ECO:0000313" key="4">
    <source>
        <dbReference type="Proteomes" id="UP000030125"/>
    </source>
</evidence>
<keyword evidence="4" id="KW-1185">Reference proteome</keyword>
<dbReference type="InterPro" id="IPR032675">
    <property type="entry name" value="LRR_dom_sf"/>
</dbReference>
<evidence type="ECO:0000256" key="2">
    <source>
        <dbReference type="ARBA" id="ARBA00022737"/>
    </source>
</evidence>
<dbReference type="InterPro" id="IPR052574">
    <property type="entry name" value="CDIRP"/>
</dbReference>
<proteinExistence type="predicted"/>
<dbReference type="SUPFAM" id="SSF52058">
    <property type="entry name" value="L domain-like"/>
    <property type="match status" value="1"/>
</dbReference>
<evidence type="ECO:0000313" key="3">
    <source>
        <dbReference type="EMBL" id="KGN82960.1"/>
    </source>
</evidence>
<dbReference type="OrthoDB" id="1013167at2"/>
<dbReference type="RefSeq" id="WP_036850225.1">
    <property type="nucleotide sequence ID" value="NZ_JQJD01000004.1"/>
</dbReference>
<name>A0A0A2EZL2_PORCN</name>
<accession>A0A0A2EZL2</accession>
<comment type="caution">
    <text evidence="3">The sequence shown here is derived from an EMBL/GenBank/DDBJ whole genome shotgun (WGS) entry which is preliminary data.</text>
</comment>
<dbReference type="PANTHER" id="PTHR47566">
    <property type="match status" value="1"/>
</dbReference>
<keyword evidence="1" id="KW-0433">Leucine-rich repeat</keyword>
<keyword evidence="2" id="KW-0677">Repeat</keyword>
<protein>
    <submittedName>
        <fullName evidence="3">Uncharacterized protein</fullName>
    </submittedName>
</protein>
<reference evidence="3 4" key="1">
    <citation type="submission" date="2014-08" db="EMBL/GenBank/DDBJ databases">
        <title>Porphyromonas cangingivalis strain:COT-109_OH1386 Genome sequencing.</title>
        <authorList>
            <person name="Wallis C."/>
            <person name="Deusch O."/>
            <person name="O'Flynn C."/>
            <person name="Davis I."/>
            <person name="Jospin G."/>
            <person name="Darling A.E."/>
            <person name="Coil D.A."/>
            <person name="Alexiev A."/>
            <person name="Horsfall A."/>
            <person name="Kirkwood N."/>
            <person name="Harris S."/>
            <person name="Eisen J.A."/>
        </authorList>
    </citation>
    <scope>NUCLEOTIDE SEQUENCE [LARGE SCALE GENOMIC DNA]</scope>
    <source>
        <strain evidence="4">COT-109 OH1386</strain>
    </source>
</reference>
<evidence type="ECO:0000256" key="1">
    <source>
        <dbReference type="ARBA" id="ARBA00022614"/>
    </source>
</evidence>
<dbReference type="EMBL" id="JQJD01000004">
    <property type="protein sequence ID" value="KGN82960.1"/>
    <property type="molecule type" value="Genomic_DNA"/>
</dbReference>